<feature type="compositionally biased region" description="Polar residues" evidence="1">
    <location>
        <begin position="631"/>
        <end position="650"/>
    </location>
</feature>
<dbReference type="HOGENOM" id="CLU_413493_0_0_1"/>
<feature type="compositionally biased region" description="Polar residues" evidence="1">
    <location>
        <begin position="664"/>
        <end position="675"/>
    </location>
</feature>
<feature type="region of interest" description="Disordered" evidence="1">
    <location>
        <begin position="1"/>
        <end position="231"/>
    </location>
</feature>
<dbReference type="InParanoid" id="B4M1A4"/>
<feature type="compositionally biased region" description="Basic and acidic residues" evidence="1">
    <location>
        <begin position="199"/>
        <end position="217"/>
    </location>
</feature>
<dbReference type="SUPFAM" id="SSF54928">
    <property type="entry name" value="RNA-binding domain, RBD"/>
    <property type="match status" value="1"/>
</dbReference>
<keyword evidence="3" id="KW-1185">Reference proteome</keyword>
<feature type="region of interest" description="Disordered" evidence="1">
    <location>
        <begin position="695"/>
        <end position="720"/>
    </location>
</feature>
<feature type="region of interest" description="Disordered" evidence="1">
    <location>
        <begin position="566"/>
        <end position="604"/>
    </location>
</feature>
<dbReference type="GO" id="GO:0003676">
    <property type="term" value="F:nucleic acid binding"/>
    <property type="evidence" value="ECO:0007669"/>
    <property type="project" value="InterPro"/>
</dbReference>
<feature type="compositionally biased region" description="Low complexity" evidence="1">
    <location>
        <begin position="305"/>
        <end position="317"/>
    </location>
</feature>
<feature type="region of interest" description="Disordered" evidence="1">
    <location>
        <begin position="627"/>
        <end position="680"/>
    </location>
</feature>
<feature type="compositionally biased region" description="Basic and acidic residues" evidence="1">
    <location>
        <begin position="696"/>
        <end position="709"/>
    </location>
</feature>
<dbReference type="OrthoDB" id="7858373at2759"/>
<gene>
    <name evidence="2" type="primary">Dvir\GJ23039</name>
    <name evidence="2" type="ORF">Dvir_GJ23039</name>
</gene>
<evidence type="ECO:0000313" key="3">
    <source>
        <dbReference type="Proteomes" id="UP000008792"/>
    </source>
</evidence>
<dbReference type="Proteomes" id="UP000008792">
    <property type="component" value="Unassembled WGS sequence"/>
</dbReference>
<name>B4M1A4_DROVI</name>
<evidence type="ECO:0000256" key="1">
    <source>
        <dbReference type="SAM" id="MobiDB-lite"/>
    </source>
</evidence>
<feature type="compositionally biased region" description="Polar residues" evidence="1">
    <location>
        <begin position="218"/>
        <end position="231"/>
    </location>
</feature>
<sequence length="965" mass="109384">MSKKIQLIGYQEIKLKKPVSKDDLADQQAGNKAAPKPPELQSSDVQQLEPPPPKRSCRRTCPLTKTSSTKAKSLQNDDNQKKKGDSKDNLADQLPGNKAGPQPPEHQPLNVQAQEVQTATRSYHRSSQLTSKSSYESKSIQKDDIQKKKCEAIDLSTKNQPESLRPQPLGHQSPKVHPPKVQTPNWAYRKPSQLTTSLHDSKSIQKNDNQTKRRETIDISTAQQPKNKAVSQTLRLQTIAAESPEVQTPKRLYRRSSQSTSMSLHDQTDDILKKRRETIDVSPAQQPCNKAGTRNLPNRRPSQYTPTTLNNTPNLQNDNSRSKRCESIDLSADHQPGMNAGVNQMSKLPSHGPQPTVHPLRRTSQYTPTPLYENERFENNDRRKQRRESIEVSNVHHSGNTAGPQPPEPQLLGVQTPALQPLSRPYRRPSLYLPTSHLGVPGTESEGLPAIGAQAPRSQTPSRPCRRLSQYKPMSMNVDENTQNDIYRQQWHESKDVAKVHHPETIAGAQVPLLQTPTRPYRRSSLYLTTSQLEDQSSQNNERRNQRCDSIDYTNINHAGNITATQPQGLQSLDSQELQIPSRPCRRRSQYTPTPPYADQVPQIDINRQEKRGSLDISTVHHPENIAVPQPLQSGGVQSGTSINPPQLSELQPPRRPYRRPSLFAQTSPYEPKSSQNEDMRKEKCELIDLTGAQQHEIKTEPEPPDHQIPRRPYRPPMQSVSASDLQSKFLLYIRDLSSEIVHHQVFEHFCAFGSLHRVYVLQRTENYNYALIIFTSSKSVELAVAANPHNLRNKHYFCHKAGPWNLGCFKSERCISDFSNSKRSIFRDRLQIRVPYGVNIHCYIYQSNASTNQANNSTEQEMSKRSALLPQVSIDLLHHLREDRAPLQPSIKQAPLDLDPQTLFSSMGDNYSFQRHSYTNFVAYQKRPGHYEAVPANAKVGLTAIAYADLRDKRDLISFFYQTD</sequence>
<feature type="region of interest" description="Disordered" evidence="1">
    <location>
        <begin position="245"/>
        <end position="465"/>
    </location>
</feature>
<dbReference type="CDD" id="cd00590">
    <property type="entry name" value="RRM_SF"/>
    <property type="match status" value="1"/>
</dbReference>
<dbReference type="AlphaFoldDB" id="B4M1A4"/>
<evidence type="ECO:0000313" key="2">
    <source>
        <dbReference type="EMBL" id="EDW67515.2"/>
    </source>
</evidence>
<reference evidence="2 3" key="1">
    <citation type="journal article" date="2007" name="Nature">
        <title>Evolution of genes and genomes on the Drosophila phylogeny.</title>
        <authorList>
            <consortium name="Drosophila 12 Genomes Consortium"/>
            <person name="Clark A.G."/>
            <person name="Eisen M.B."/>
            <person name="Smith D.R."/>
            <person name="Bergman C.M."/>
            <person name="Oliver B."/>
            <person name="Markow T.A."/>
            <person name="Kaufman T.C."/>
            <person name="Kellis M."/>
            <person name="Gelbart W."/>
            <person name="Iyer V.N."/>
            <person name="Pollard D.A."/>
            <person name="Sackton T.B."/>
            <person name="Larracuente A.M."/>
            <person name="Singh N.D."/>
            <person name="Abad J.P."/>
            <person name="Abt D.N."/>
            <person name="Adryan B."/>
            <person name="Aguade M."/>
            <person name="Akashi H."/>
            <person name="Anderson W.W."/>
            <person name="Aquadro C.F."/>
            <person name="Ardell D.H."/>
            <person name="Arguello R."/>
            <person name="Artieri C.G."/>
            <person name="Barbash D.A."/>
            <person name="Barker D."/>
            <person name="Barsanti P."/>
            <person name="Batterham P."/>
            <person name="Batzoglou S."/>
            <person name="Begun D."/>
            <person name="Bhutkar A."/>
            <person name="Blanco E."/>
            <person name="Bosak S.A."/>
            <person name="Bradley R.K."/>
            <person name="Brand A.D."/>
            <person name="Brent M.R."/>
            <person name="Brooks A.N."/>
            <person name="Brown R.H."/>
            <person name="Butlin R.K."/>
            <person name="Caggese C."/>
            <person name="Calvi B.R."/>
            <person name="Bernardo de Carvalho A."/>
            <person name="Caspi A."/>
            <person name="Castrezana S."/>
            <person name="Celniker S.E."/>
            <person name="Chang J.L."/>
            <person name="Chapple C."/>
            <person name="Chatterji S."/>
            <person name="Chinwalla A."/>
            <person name="Civetta A."/>
            <person name="Clifton S.W."/>
            <person name="Comeron J.M."/>
            <person name="Costello J.C."/>
            <person name="Coyne J.A."/>
            <person name="Daub J."/>
            <person name="David R.G."/>
            <person name="Delcher A.L."/>
            <person name="Delehaunty K."/>
            <person name="Do C.B."/>
            <person name="Ebling H."/>
            <person name="Edwards K."/>
            <person name="Eickbush T."/>
            <person name="Evans J.D."/>
            <person name="Filipski A."/>
            <person name="Findeiss S."/>
            <person name="Freyhult E."/>
            <person name="Fulton L."/>
            <person name="Fulton R."/>
            <person name="Garcia A.C."/>
            <person name="Gardiner A."/>
            <person name="Garfield D.A."/>
            <person name="Garvin B.E."/>
            <person name="Gibson G."/>
            <person name="Gilbert D."/>
            <person name="Gnerre S."/>
            <person name="Godfrey J."/>
            <person name="Good R."/>
            <person name="Gotea V."/>
            <person name="Gravely B."/>
            <person name="Greenberg A.J."/>
            <person name="Griffiths-Jones S."/>
            <person name="Gross S."/>
            <person name="Guigo R."/>
            <person name="Gustafson E.A."/>
            <person name="Haerty W."/>
            <person name="Hahn M.W."/>
            <person name="Halligan D.L."/>
            <person name="Halpern A.L."/>
            <person name="Halter G.M."/>
            <person name="Han M.V."/>
            <person name="Heger A."/>
            <person name="Hillier L."/>
            <person name="Hinrichs A.S."/>
            <person name="Holmes I."/>
            <person name="Hoskins R.A."/>
            <person name="Hubisz M.J."/>
            <person name="Hultmark D."/>
            <person name="Huntley M.A."/>
            <person name="Jaffe D.B."/>
            <person name="Jagadeeshan S."/>
            <person name="Jeck W.R."/>
            <person name="Johnson J."/>
            <person name="Jones C.D."/>
            <person name="Jordan W.C."/>
            <person name="Karpen G.H."/>
            <person name="Kataoka E."/>
            <person name="Keightley P.D."/>
            <person name="Kheradpour P."/>
            <person name="Kirkness E.F."/>
            <person name="Koerich L.B."/>
            <person name="Kristiansen K."/>
            <person name="Kudrna D."/>
            <person name="Kulathinal R.J."/>
            <person name="Kumar S."/>
            <person name="Kwok R."/>
            <person name="Lander E."/>
            <person name="Langley C.H."/>
            <person name="Lapoint R."/>
            <person name="Lazzaro B.P."/>
            <person name="Lee S.J."/>
            <person name="Levesque L."/>
            <person name="Li R."/>
            <person name="Lin C.F."/>
            <person name="Lin M.F."/>
            <person name="Lindblad-Toh K."/>
            <person name="Llopart A."/>
            <person name="Long M."/>
            <person name="Low L."/>
            <person name="Lozovsky E."/>
            <person name="Lu J."/>
            <person name="Luo M."/>
            <person name="Machado C.A."/>
            <person name="Makalowski W."/>
            <person name="Marzo M."/>
            <person name="Matsuda M."/>
            <person name="Matzkin L."/>
            <person name="McAllister B."/>
            <person name="McBride C.S."/>
            <person name="McKernan B."/>
            <person name="McKernan K."/>
            <person name="Mendez-Lago M."/>
            <person name="Minx P."/>
            <person name="Mollenhauer M.U."/>
            <person name="Montooth K."/>
            <person name="Mount S.M."/>
            <person name="Mu X."/>
            <person name="Myers E."/>
            <person name="Negre B."/>
            <person name="Newfeld S."/>
            <person name="Nielsen R."/>
            <person name="Noor M.A."/>
            <person name="O'Grady P."/>
            <person name="Pachter L."/>
            <person name="Papaceit M."/>
            <person name="Parisi M.J."/>
            <person name="Parisi M."/>
            <person name="Parts L."/>
            <person name="Pedersen J.S."/>
            <person name="Pesole G."/>
            <person name="Phillippy A.M."/>
            <person name="Ponting C.P."/>
            <person name="Pop M."/>
            <person name="Porcelli D."/>
            <person name="Powell J.R."/>
            <person name="Prohaska S."/>
            <person name="Pruitt K."/>
            <person name="Puig M."/>
            <person name="Quesneville H."/>
            <person name="Ram K.R."/>
            <person name="Rand D."/>
            <person name="Rasmussen M.D."/>
            <person name="Reed L.K."/>
            <person name="Reenan R."/>
            <person name="Reily A."/>
            <person name="Remington K.A."/>
            <person name="Rieger T.T."/>
            <person name="Ritchie M.G."/>
            <person name="Robin C."/>
            <person name="Rogers Y.H."/>
            <person name="Rohde C."/>
            <person name="Rozas J."/>
            <person name="Rubenfield M.J."/>
            <person name="Ruiz A."/>
            <person name="Russo S."/>
            <person name="Salzberg S.L."/>
            <person name="Sanchez-Gracia A."/>
            <person name="Saranga D.J."/>
            <person name="Sato H."/>
            <person name="Schaeffer S.W."/>
            <person name="Schatz M.C."/>
            <person name="Schlenke T."/>
            <person name="Schwartz R."/>
            <person name="Segarra C."/>
            <person name="Singh R.S."/>
            <person name="Sirot L."/>
            <person name="Sirota M."/>
            <person name="Sisneros N.B."/>
            <person name="Smith C.D."/>
            <person name="Smith T.F."/>
            <person name="Spieth J."/>
            <person name="Stage D.E."/>
            <person name="Stark A."/>
            <person name="Stephan W."/>
            <person name="Strausberg R.L."/>
            <person name="Strempel S."/>
            <person name="Sturgill D."/>
            <person name="Sutton G."/>
            <person name="Sutton G.G."/>
            <person name="Tao W."/>
            <person name="Teichmann S."/>
            <person name="Tobari Y.N."/>
            <person name="Tomimura Y."/>
            <person name="Tsolas J.M."/>
            <person name="Valente V.L."/>
            <person name="Venter E."/>
            <person name="Venter J.C."/>
            <person name="Vicario S."/>
            <person name="Vieira F.G."/>
            <person name="Vilella A.J."/>
            <person name="Villasante A."/>
            <person name="Walenz B."/>
            <person name="Wang J."/>
            <person name="Wasserman M."/>
            <person name="Watts T."/>
            <person name="Wilson D."/>
            <person name="Wilson R.K."/>
            <person name="Wing R.A."/>
            <person name="Wolfner M.F."/>
            <person name="Wong A."/>
            <person name="Wong G.K."/>
            <person name="Wu C.I."/>
            <person name="Wu G."/>
            <person name="Yamamoto D."/>
            <person name="Yang H.P."/>
            <person name="Yang S.P."/>
            <person name="Yorke J.A."/>
            <person name="Yoshida K."/>
            <person name="Zdobnov E."/>
            <person name="Zhang P."/>
            <person name="Zhang Y."/>
            <person name="Zimin A.V."/>
            <person name="Baldwin J."/>
            <person name="Abdouelleil A."/>
            <person name="Abdulkadir J."/>
            <person name="Abebe A."/>
            <person name="Abera B."/>
            <person name="Abreu J."/>
            <person name="Acer S.C."/>
            <person name="Aftuck L."/>
            <person name="Alexander A."/>
            <person name="An P."/>
            <person name="Anderson E."/>
            <person name="Anderson S."/>
            <person name="Arachi H."/>
            <person name="Azer M."/>
            <person name="Bachantsang P."/>
            <person name="Barry A."/>
            <person name="Bayul T."/>
            <person name="Berlin A."/>
            <person name="Bessette D."/>
            <person name="Bloom T."/>
            <person name="Blye J."/>
            <person name="Boguslavskiy L."/>
            <person name="Bonnet C."/>
            <person name="Boukhgalter B."/>
            <person name="Bourzgui I."/>
            <person name="Brown A."/>
            <person name="Cahill P."/>
            <person name="Channer S."/>
            <person name="Cheshatsang Y."/>
            <person name="Chuda L."/>
            <person name="Citroen M."/>
            <person name="Collymore A."/>
            <person name="Cooke P."/>
            <person name="Costello M."/>
            <person name="D'Aco K."/>
            <person name="Daza R."/>
            <person name="De Haan G."/>
            <person name="DeGray S."/>
            <person name="DeMaso C."/>
            <person name="Dhargay N."/>
            <person name="Dooley K."/>
            <person name="Dooley E."/>
            <person name="Doricent M."/>
            <person name="Dorje P."/>
            <person name="Dorjee K."/>
            <person name="Dupes A."/>
            <person name="Elong R."/>
            <person name="Falk J."/>
            <person name="Farina A."/>
            <person name="Faro S."/>
            <person name="Ferguson D."/>
            <person name="Fisher S."/>
            <person name="Foley C.D."/>
            <person name="Franke A."/>
            <person name="Friedrich D."/>
            <person name="Gadbois L."/>
            <person name="Gearin G."/>
            <person name="Gearin C.R."/>
            <person name="Giannoukos G."/>
            <person name="Goode T."/>
            <person name="Graham J."/>
            <person name="Grandbois E."/>
            <person name="Grewal S."/>
            <person name="Gyaltsen K."/>
            <person name="Hafez N."/>
            <person name="Hagos B."/>
            <person name="Hall J."/>
            <person name="Henson C."/>
            <person name="Hollinger A."/>
            <person name="Honan T."/>
            <person name="Huard M.D."/>
            <person name="Hughes L."/>
            <person name="Hurhula B."/>
            <person name="Husby M.E."/>
            <person name="Kamat A."/>
            <person name="Kanga B."/>
            <person name="Kashin S."/>
            <person name="Khazanovich D."/>
            <person name="Kisner P."/>
            <person name="Lance K."/>
            <person name="Lara M."/>
            <person name="Lee W."/>
            <person name="Lennon N."/>
            <person name="Letendre F."/>
            <person name="LeVine R."/>
            <person name="Lipovsky A."/>
            <person name="Liu X."/>
            <person name="Liu J."/>
            <person name="Liu S."/>
            <person name="Lokyitsang T."/>
            <person name="Lokyitsang Y."/>
            <person name="Lubonja R."/>
            <person name="Lui A."/>
            <person name="MacDonald P."/>
            <person name="Magnisalis V."/>
            <person name="Maru K."/>
            <person name="Matthews C."/>
            <person name="McCusker W."/>
            <person name="McDonough S."/>
            <person name="Mehta T."/>
            <person name="Meldrim J."/>
            <person name="Meneus L."/>
            <person name="Mihai O."/>
            <person name="Mihalev A."/>
            <person name="Mihova T."/>
            <person name="Mittelman R."/>
            <person name="Mlenga V."/>
            <person name="Montmayeur A."/>
            <person name="Mulrain L."/>
            <person name="Navidi A."/>
            <person name="Naylor J."/>
            <person name="Negash T."/>
            <person name="Nguyen T."/>
            <person name="Nguyen N."/>
            <person name="Nicol R."/>
            <person name="Norbu C."/>
            <person name="Norbu N."/>
            <person name="Novod N."/>
            <person name="O'Neill B."/>
            <person name="Osman S."/>
            <person name="Markiewicz E."/>
            <person name="Oyono O.L."/>
            <person name="Patti C."/>
            <person name="Phunkhang P."/>
            <person name="Pierre F."/>
            <person name="Priest M."/>
            <person name="Raghuraman S."/>
            <person name="Rege F."/>
            <person name="Reyes R."/>
            <person name="Rise C."/>
            <person name="Rogov P."/>
            <person name="Ross K."/>
            <person name="Ryan E."/>
            <person name="Settipalli S."/>
            <person name="Shea T."/>
            <person name="Sherpa N."/>
            <person name="Shi L."/>
            <person name="Shih D."/>
            <person name="Sparrow T."/>
            <person name="Spaulding J."/>
            <person name="Stalker J."/>
            <person name="Stange-Thomann N."/>
            <person name="Stavropoulos S."/>
            <person name="Stone C."/>
            <person name="Strader C."/>
            <person name="Tesfaye S."/>
            <person name="Thomson T."/>
            <person name="Thoulutsang Y."/>
            <person name="Thoulutsang D."/>
            <person name="Topham K."/>
            <person name="Topping I."/>
            <person name="Tsamla T."/>
            <person name="Vassiliev H."/>
            <person name="Vo A."/>
            <person name="Wangchuk T."/>
            <person name="Wangdi T."/>
            <person name="Weiand M."/>
            <person name="Wilkinson J."/>
            <person name="Wilson A."/>
            <person name="Yadav S."/>
            <person name="Young G."/>
            <person name="Yu Q."/>
            <person name="Zembek L."/>
            <person name="Zhong D."/>
            <person name="Zimmer A."/>
            <person name="Zwirko Z."/>
            <person name="Jaffe D.B."/>
            <person name="Alvarez P."/>
            <person name="Brockman W."/>
            <person name="Butler J."/>
            <person name="Chin C."/>
            <person name="Gnerre S."/>
            <person name="Grabherr M."/>
            <person name="Kleber M."/>
            <person name="Mauceli E."/>
            <person name="MacCallum I."/>
        </authorList>
    </citation>
    <scope>NUCLEOTIDE SEQUENCE [LARGE SCALE GENOMIC DNA]</scope>
    <source>
        <strain evidence="3">Tucson 15010-1051.87</strain>
    </source>
</reference>
<feature type="compositionally biased region" description="Basic and acidic residues" evidence="1">
    <location>
        <begin position="139"/>
        <end position="152"/>
    </location>
</feature>
<feature type="compositionally biased region" description="Basic and acidic residues" evidence="1">
    <location>
        <begin position="373"/>
        <end position="390"/>
    </location>
</feature>
<dbReference type="SMR" id="B4M1A4"/>
<feature type="compositionally biased region" description="Basic and acidic residues" evidence="1">
    <location>
        <begin position="78"/>
        <end position="90"/>
    </location>
</feature>
<feature type="compositionally biased region" description="Polar residues" evidence="1">
    <location>
        <begin position="109"/>
        <end position="136"/>
    </location>
</feature>
<feature type="compositionally biased region" description="Basic and acidic residues" evidence="1">
    <location>
        <begin position="13"/>
        <end position="24"/>
    </location>
</feature>
<dbReference type="InterPro" id="IPR012677">
    <property type="entry name" value="Nucleotide-bd_a/b_plait_sf"/>
</dbReference>
<feature type="compositionally biased region" description="Polar residues" evidence="1">
    <location>
        <begin position="566"/>
        <end position="579"/>
    </location>
</feature>
<dbReference type="Gene3D" id="3.30.70.330">
    <property type="match status" value="1"/>
</dbReference>
<organism evidence="2 3">
    <name type="scientific">Drosophila virilis</name>
    <name type="common">Fruit fly</name>
    <dbReference type="NCBI Taxonomy" id="7244"/>
    <lineage>
        <taxon>Eukaryota</taxon>
        <taxon>Metazoa</taxon>
        <taxon>Ecdysozoa</taxon>
        <taxon>Arthropoda</taxon>
        <taxon>Hexapoda</taxon>
        <taxon>Insecta</taxon>
        <taxon>Pterygota</taxon>
        <taxon>Neoptera</taxon>
        <taxon>Endopterygota</taxon>
        <taxon>Diptera</taxon>
        <taxon>Brachycera</taxon>
        <taxon>Muscomorpha</taxon>
        <taxon>Ephydroidea</taxon>
        <taxon>Drosophilidae</taxon>
        <taxon>Drosophila</taxon>
    </lineage>
</organism>
<protein>
    <recommendedName>
        <fullName evidence="4">RRM domain-containing protein</fullName>
    </recommendedName>
</protein>
<feature type="compositionally biased region" description="Polar residues" evidence="1">
    <location>
        <begin position="255"/>
        <end position="265"/>
    </location>
</feature>
<dbReference type="InterPro" id="IPR035979">
    <property type="entry name" value="RBD_domain_sf"/>
</dbReference>
<accession>B4M1A4</accession>
<proteinExistence type="predicted"/>
<feature type="compositionally biased region" description="Polar residues" evidence="1">
    <location>
        <begin position="391"/>
        <end position="403"/>
    </location>
</feature>
<dbReference type="EMBL" id="CH940650">
    <property type="protein sequence ID" value="EDW67515.2"/>
    <property type="molecule type" value="Genomic_DNA"/>
</dbReference>
<feature type="compositionally biased region" description="Polar residues" evidence="1">
    <location>
        <begin position="63"/>
        <end position="77"/>
    </location>
</feature>
<evidence type="ECO:0008006" key="4">
    <source>
        <dbReference type="Google" id="ProtNLM"/>
    </source>
</evidence>